<dbReference type="PANTHER" id="PTHR11102">
    <property type="entry name" value="SEL-1-LIKE PROTEIN"/>
    <property type="match status" value="1"/>
</dbReference>
<dbReference type="InParanoid" id="A0A1E7FJ04"/>
<dbReference type="SUPFAM" id="SSF81901">
    <property type="entry name" value="HCP-like"/>
    <property type="match status" value="1"/>
</dbReference>
<dbReference type="Gene3D" id="1.25.40.10">
    <property type="entry name" value="Tetratricopeptide repeat domain"/>
    <property type="match status" value="1"/>
</dbReference>
<protein>
    <recommendedName>
        <fullName evidence="4">MYND-type domain-containing protein</fullName>
    </recommendedName>
</protein>
<keyword evidence="3" id="KW-1185">Reference proteome</keyword>
<dbReference type="KEGG" id="fcy:FRACYDRAFT_238446"/>
<dbReference type="InterPro" id="IPR006597">
    <property type="entry name" value="Sel1-like"/>
</dbReference>
<reference evidence="2 3" key="1">
    <citation type="submission" date="2016-09" db="EMBL/GenBank/DDBJ databases">
        <title>Extensive genetic diversity and differential bi-allelic expression allows diatom success in the polar Southern Ocean.</title>
        <authorList>
            <consortium name="DOE Joint Genome Institute"/>
            <person name="Mock T."/>
            <person name="Otillar R.P."/>
            <person name="Strauss J."/>
            <person name="Dupont C."/>
            <person name="Frickenhaus S."/>
            <person name="Maumus F."/>
            <person name="Mcmullan M."/>
            <person name="Sanges R."/>
            <person name="Schmutz J."/>
            <person name="Toseland A."/>
            <person name="Valas R."/>
            <person name="Veluchamy A."/>
            <person name="Ward B.J."/>
            <person name="Allen A."/>
            <person name="Barry K."/>
            <person name="Falciatore A."/>
            <person name="Ferrante M."/>
            <person name="Fortunato A.E."/>
            <person name="Gloeckner G."/>
            <person name="Gruber A."/>
            <person name="Hipkin R."/>
            <person name="Janech M."/>
            <person name="Kroth P."/>
            <person name="Leese F."/>
            <person name="Lindquist E."/>
            <person name="Lyon B.R."/>
            <person name="Martin J."/>
            <person name="Mayer C."/>
            <person name="Parker M."/>
            <person name="Quesneville H."/>
            <person name="Raymond J."/>
            <person name="Uhlig C."/>
            <person name="Valentin K.U."/>
            <person name="Worden A.Z."/>
            <person name="Armbrust E.V."/>
            <person name="Bowler C."/>
            <person name="Green B."/>
            <person name="Moulton V."/>
            <person name="Van Oosterhout C."/>
            <person name="Grigoriev I."/>
        </authorList>
    </citation>
    <scope>NUCLEOTIDE SEQUENCE [LARGE SCALE GENOMIC DNA]</scope>
    <source>
        <strain evidence="2 3">CCMP1102</strain>
    </source>
</reference>
<accession>A0A1E7FJ04</accession>
<dbReference type="SMART" id="SM00671">
    <property type="entry name" value="SEL1"/>
    <property type="match status" value="2"/>
</dbReference>
<sequence length="265" mass="29590">MMRCCCHDAYYCDKVCQRAQWRAHKPVHQDIIDRKLLKLPLVTDDEELKSKLYDDCVVCTAPLPSDHLLSSWRTCCGNTICWKCDAANISNTGIDRCVFCREPGAKTVELTVVRLRKLIEKNPEHAQALSVLGDHYKRGDGVNADPVEARRLYMQASTLGNGPASSNLAAMYDDGSCGVKVDLTESRRYFELSIAQGEIVAIHNFAIILTKRGEHTEAKAKLFEAAARGYEGSIRSLRIMEMQKTGVNKVEIQAAARLCQRVKGL</sequence>
<dbReference type="PANTHER" id="PTHR11102:SF160">
    <property type="entry name" value="ERAD-ASSOCIATED E3 UBIQUITIN-PROTEIN LIGASE COMPONENT HRD3"/>
    <property type="match status" value="1"/>
</dbReference>
<proteinExistence type="inferred from homology"/>
<organism evidence="2 3">
    <name type="scientific">Fragilariopsis cylindrus CCMP1102</name>
    <dbReference type="NCBI Taxonomy" id="635003"/>
    <lineage>
        <taxon>Eukaryota</taxon>
        <taxon>Sar</taxon>
        <taxon>Stramenopiles</taxon>
        <taxon>Ochrophyta</taxon>
        <taxon>Bacillariophyta</taxon>
        <taxon>Bacillariophyceae</taxon>
        <taxon>Bacillariophycidae</taxon>
        <taxon>Bacillariales</taxon>
        <taxon>Bacillariaceae</taxon>
        <taxon>Fragilariopsis</taxon>
    </lineage>
</organism>
<evidence type="ECO:0000256" key="1">
    <source>
        <dbReference type="ARBA" id="ARBA00038101"/>
    </source>
</evidence>
<dbReference type="InterPro" id="IPR050767">
    <property type="entry name" value="Sel1_AlgK"/>
</dbReference>
<gene>
    <name evidence="2" type="ORF">FRACYDRAFT_238446</name>
</gene>
<name>A0A1E7FJ04_9STRA</name>
<evidence type="ECO:0000313" key="2">
    <source>
        <dbReference type="EMBL" id="OEU18015.1"/>
    </source>
</evidence>
<dbReference type="Proteomes" id="UP000095751">
    <property type="component" value="Unassembled WGS sequence"/>
</dbReference>
<dbReference type="Pfam" id="PF08238">
    <property type="entry name" value="Sel1"/>
    <property type="match status" value="2"/>
</dbReference>
<evidence type="ECO:0000313" key="3">
    <source>
        <dbReference type="Proteomes" id="UP000095751"/>
    </source>
</evidence>
<dbReference type="OrthoDB" id="422362at2759"/>
<dbReference type="AlphaFoldDB" id="A0A1E7FJ04"/>
<dbReference type="EMBL" id="KV784357">
    <property type="protein sequence ID" value="OEU18015.1"/>
    <property type="molecule type" value="Genomic_DNA"/>
</dbReference>
<evidence type="ECO:0008006" key="4">
    <source>
        <dbReference type="Google" id="ProtNLM"/>
    </source>
</evidence>
<comment type="similarity">
    <text evidence="1">Belongs to the sel-1 family.</text>
</comment>
<dbReference type="InterPro" id="IPR011990">
    <property type="entry name" value="TPR-like_helical_dom_sf"/>
</dbReference>